<dbReference type="EMBL" id="JARQWQ010000039">
    <property type="protein sequence ID" value="KAK2559751.1"/>
    <property type="molecule type" value="Genomic_DNA"/>
</dbReference>
<evidence type="ECO:0000313" key="1">
    <source>
        <dbReference type="EMBL" id="KAK2559751.1"/>
    </source>
</evidence>
<name>A0AAD9QEB2_ACRCE</name>
<evidence type="ECO:0000313" key="2">
    <source>
        <dbReference type="Proteomes" id="UP001249851"/>
    </source>
</evidence>
<proteinExistence type="predicted"/>
<dbReference type="AlphaFoldDB" id="A0AAD9QEB2"/>
<keyword evidence="2" id="KW-1185">Reference proteome</keyword>
<comment type="caution">
    <text evidence="1">The sequence shown here is derived from an EMBL/GenBank/DDBJ whole genome shotgun (WGS) entry which is preliminary data.</text>
</comment>
<gene>
    <name evidence="1" type="ORF">P5673_017843</name>
</gene>
<organism evidence="1 2">
    <name type="scientific">Acropora cervicornis</name>
    <name type="common">Staghorn coral</name>
    <dbReference type="NCBI Taxonomy" id="6130"/>
    <lineage>
        <taxon>Eukaryota</taxon>
        <taxon>Metazoa</taxon>
        <taxon>Cnidaria</taxon>
        <taxon>Anthozoa</taxon>
        <taxon>Hexacorallia</taxon>
        <taxon>Scleractinia</taxon>
        <taxon>Astrocoeniina</taxon>
        <taxon>Acroporidae</taxon>
        <taxon>Acropora</taxon>
    </lineage>
</organism>
<protein>
    <submittedName>
        <fullName evidence="1">Uncharacterized protein</fullName>
    </submittedName>
</protein>
<dbReference type="Proteomes" id="UP001249851">
    <property type="component" value="Unassembled WGS sequence"/>
</dbReference>
<reference evidence="1" key="2">
    <citation type="journal article" date="2023" name="Science">
        <title>Genomic signatures of disease resistance in endangered staghorn corals.</title>
        <authorList>
            <person name="Vollmer S.V."/>
            <person name="Selwyn J.D."/>
            <person name="Despard B.A."/>
            <person name="Roesel C.L."/>
        </authorList>
    </citation>
    <scope>NUCLEOTIDE SEQUENCE</scope>
    <source>
        <strain evidence="1">K2</strain>
    </source>
</reference>
<sequence length="64" mass="7796">MKNECPRKRLISRDKERNHCVVVIKTATLLPREPTLDFRRRYWLDKRRQIQRFSLDLNSEGTNP</sequence>
<reference evidence="1" key="1">
    <citation type="journal article" date="2023" name="G3 (Bethesda)">
        <title>Whole genome assembly and annotation of the endangered Caribbean coral Acropora cervicornis.</title>
        <authorList>
            <person name="Selwyn J.D."/>
            <person name="Vollmer S.V."/>
        </authorList>
    </citation>
    <scope>NUCLEOTIDE SEQUENCE</scope>
    <source>
        <strain evidence="1">K2</strain>
    </source>
</reference>
<accession>A0AAD9QEB2</accession>